<dbReference type="PANTHER" id="PTHR21367">
    <property type="entry name" value="ARGININE-TRNA-PROTEIN TRANSFERASE 1"/>
    <property type="match status" value="1"/>
</dbReference>
<gene>
    <name evidence="8" type="ORF">B0H17DRAFT_1047908</name>
</gene>
<dbReference type="InterPro" id="IPR007472">
    <property type="entry name" value="N-end_Aminoacyl_Trfase_C"/>
</dbReference>
<organism evidence="8 9">
    <name type="scientific">Mycena rosella</name>
    <name type="common">Pink bonnet</name>
    <name type="synonym">Agaricus rosellus</name>
    <dbReference type="NCBI Taxonomy" id="1033263"/>
    <lineage>
        <taxon>Eukaryota</taxon>
        <taxon>Fungi</taxon>
        <taxon>Dikarya</taxon>
        <taxon>Basidiomycota</taxon>
        <taxon>Agaricomycotina</taxon>
        <taxon>Agaricomycetes</taxon>
        <taxon>Agaricomycetidae</taxon>
        <taxon>Agaricales</taxon>
        <taxon>Marasmiineae</taxon>
        <taxon>Mycenaceae</taxon>
        <taxon>Mycena</taxon>
    </lineage>
</organism>
<dbReference type="Pfam" id="PF04376">
    <property type="entry name" value="ATE_N"/>
    <property type="match status" value="1"/>
</dbReference>
<dbReference type="InterPro" id="IPR017137">
    <property type="entry name" value="Arg-tRNA-P_Trfase_1_euk"/>
</dbReference>
<dbReference type="Proteomes" id="UP001221757">
    <property type="component" value="Unassembled WGS sequence"/>
</dbReference>
<sequence length="404" mass="45341">MAISVGSPSGPSTSTCGYCSPSGSRSTAKSAVHTAGLLANQLSCQVYQKMIDRGWRRSGTWCYKPDLYHSCCPSYTIKLDALAFKPSKSQRKLINRWNRFILHGKRPPAVPPKSKDPPTFSLINAVHAAEATFSIEQHVHKFETILEPSSYTSEKFELYSLYQREVHNDVKSTPSGFRRFLVDTPLHPAPISYSSPRPSHLPINYGSYHQLYRCDGKLFALGVIDILPNCVSSVYFMYDPTWEEFSLGKLSALREVALASEMQQAGAPEMTSLYMGFYIHSCPKMRYKGEYSPSYLADPETYVWFPLENCTQLLDNNRYACFSHPEHSSADPPDFLAIEESPQPSDALLSQVHVVRGIQDNKVTVIPVNKSPYWAIEEVRSEIIACMAGLGTELAMEVIFYLNS</sequence>
<evidence type="ECO:0000256" key="5">
    <source>
        <dbReference type="PIRNR" id="PIRNR037207"/>
    </source>
</evidence>
<comment type="function">
    <text evidence="5">Involved in the post-translational conjugation of arginine to the N-terminal aspartate or glutamate of a protein. This arginylation is required for degradation of the protein via the ubiquitin pathway.</text>
</comment>
<proteinExistence type="inferred from homology"/>
<evidence type="ECO:0000256" key="1">
    <source>
        <dbReference type="ARBA" id="ARBA00009991"/>
    </source>
</evidence>
<evidence type="ECO:0000256" key="3">
    <source>
        <dbReference type="ARBA" id="ARBA00022786"/>
    </source>
</evidence>
<evidence type="ECO:0000313" key="8">
    <source>
        <dbReference type="EMBL" id="KAJ7699958.1"/>
    </source>
</evidence>
<dbReference type="EMBL" id="JARKIE010000021">
    <property type="protein sequence ID" value="KAJ7699958.1"/>
    <property type="molecule type" value="Genomic_DNA"/>
</dbReference>
<dbReference type="PANTHER" id="PTHR21367:SF1">
    <property type="entry name" value="ARGINYL-TRNA--PROTEIN TRANSFERASE 1"/>
    <property type="match status" value="1"/>
</dbReference>
<dbReference type="GO" id="GO:0004057">
    <property type="term" value="F:arginyl-tRNA--protein transferase activity"/>
    <property type="evidence" value="ECO:0007669"/>
    <property type="project" value="UniProtKB-EC"/>
</dbReference>
<comment type="catalytic activity">
    <reaction evidence="5">
        <text>an N-terminal L-alpha-aminoacyl-[protein] + L-arginyl-tRNA(Arg) = an N-terminal L-arginyl-L-aminoacyl-[protein] + tRNA(Arg) + H(+)</text>
        <dbReference type="Rhea" id="RHEA:10208"/>
        <dbReference type="Rhea" id="RHEA-COMP:9658"/>
        <dbReference type="Rhea" id="RHEA-COMP:9673"/>
        <dbReference type="Rhea" id="RHEA-COMP:10636"/>
        <dbReference type="Rhea" id="RHEA-COMP:10638"/>
        <dbReference type="ChEBI" id="CHEBI:15378"/>
        <dbReference type="ChEBI" id="CHEBI:78442"/>
        <dbReference type="ChEBI" id="CHEBI:78513"/>
        <dbReference type="ChEBI" id="CHEBI:78597"/>
        <dbReference type="ChEBI" id="CHEBI:83562"/>
        <dbReference type="EC" id="2.3.2.8"/>
    </reaction>
</comment>
<evidence type="ECO:0000256" key="2">
    <source>
        <dbReference type="ARBA" id="ARBA00022679"/>
    </source>
</evidence>
<name>A0AAD7GL73_MYCRO</name>
<comment type="caution">
    <text evidence="8">The sequence shown here is derived from an EMBL/GenBank/DDBJ whole genome shotgun (WGS) entry which is preliminary data.</text>
</comment>
<dbReference type="InterPro" id="IPR007471">
    <property type="entry name" value="N-end_Aminoacyl_Trfase_N"/>
</dbReference>
<accession>A0AAD7GL73</accession>
<evidence type="ECO:0000259" key="7">
    <source>
        <dbReference type="Pfam" id="PF04377"/>
    </source>
</evidence>
<dbReference type="GO" id="GO:0005737">
    <property type="term" value="C:cytoplasm"/>
    <property type="evidence" value="ECO:0007669"/>
    <property type="project" value="TreeGrafter"/>
</dbReference>
<keyword evidence="2 5" id="KW-0808">Transferase</keyword>
<dbReference type="EC" id="2.3.2.8" evidence="5"/>
<reference evidence="8" key="1">
    <citation type="submission" date="2023-03" db="EMBL/GenBank/DDBJ databases">
        <title>Massive genome expansion in bonnet fungi (Mycena s.s.) driven by repeated elements and novel gene families across ecological guilds.</title>
        <authorList>
            <consortium name="Lawrence Berkeley National Laboratory"/>
            <person name="Harder C.B."/>
            <person name="Miyauchi S."/>
            <person name="Viragh M."/>
            <person name="Kuo A."/>
            <person name="Thoen E."/>
            <person name="Andreopoulos B."/>
            <person name="Lu D."/>
            <person name="Skrede I."/>
            <person name="Drula E."/>
            <person name="Henrissat B."/>
            <person name="Morin E."/>
            <person name="Kohler A."/>
            <person name="Barry K."/>
            <person name="LaButti K."/>
            <person name="Morin E."/>
            <person name="Salamov A."/>
            <person name="Lipzen A."/>
            <person name="Mereny Z."/>
            <person name="Hegedus B."/>
            <person name="Baldrian P."/>
            <person name="Stursova M."/>
            <person name="Weitz H."/>
            <person name="Taylor A."/>
            <person name="Grigoriev I.V."/>
            <person name="Nagy L.G."/>
            <person name="Martin F."/>
            <person name="Kauserud H."/>
        </authorList>
    </citation>
    <scope>NUCLEOTIDE SEQUENCE</scope>
    <source>
        <strain evidence="8">CBHHK067</strain>
    </source>
</reference>
<protein>
    <recommendedName>
        <fullName evidence="5">Arginyl-tRNA--protein transferase 1</fullName>
        <shortName evidence="5">Arginyltransferase 1</shortName>
        <shortName evidence="5">R-transferase 1</shortName>
        <ecNumber evidence="5">2.3.2.8</ecNumber>
    </recommendedName>
    <alternativeName>
        <fullName evidence="5">Arginine-tRNA--protein transferase 1</fullName>
    </alternativeName>
</protein>
<keyword evidence="9" id="KW-1185">Reference proteome</keyword>
<dbReference type="InterPro" id="IPR030700">
    <property type="entry name" value="N-end_Aminoacyl_Trfase"/>
</dbReference>
<feature type="domain" description="N-end rule aminoacyl transferase C-terminal" evidence="7">
    <location>
        <begin position="154"/>
        <end position="297"/>
    </location>
</feature>
<evidence type="ECO:0000256" key="4">
    <source>
        <dbReference type="ARBA" id="ARBA00023315"/>
    </source>
</evidence>
<dbReference type="AlphaFoldDB" id="A0AAD7GL73"/>
<dbReference type="PIRSF" id="PIRSF037207">
    <property type="entry name" value="ATE1_euk"/>
    <property type="match status" value="1"/>
</dbReference>
<feature type="domain" description="N-end aminoacyl transferase N-terminal" evidence="6">
    <location>
        <begin position="14"/>
        <end position="92"/>
    </location>
</feature>
<keyword evidence="3 5" id="KW-0833">Ubl conjugation pathway</keyword>
<dbReference type="Pfam" id="PF04377">
    <property type="entry name" value="ATE_C"/>
    <property type="match status" value="1"/>
</dbReference>
<evidence type="ECO:0000259" key="6">
    <source>
        <dbReference type="Pfam" id="PF04376"/>
    </source>
</evidence>
<keyword evidence="4 5" id="KW-0012">Acyltransferase</keyword>
<evidence type="ECO:0000313" key="9">
    <source>
        <dbReference type="Proteomes" id="UP001221757"/>
    </source>
</evidence>
<comment type="similarity">
    <text evidence="1 5">Belongs to the R-transferase family.</text>
</comment>